<comment type="caution">
    <text evidence="4">The sequence shown here is derived from an EMBL/GenBank/DDBJ whole genome shotgun (WGS) entry which is preliminary data.</text>
</comment>
<reference evidence="3 5" key="1">
    <citation type="submission" date="2016-01" db="EMBL/GenBank/DDBJ databases">
        <authorList>
            <person name="Oliw E.H."/>
        </authorList>
    </citation>
    <scope>NUCLEOTIDE SEQUENCE [LARGE SCALE GENOMIC DNA]</scope>
    <source>
        <strain evidence="3 5">KA00635</strain>
    </source>
</reference>
<accession>A0A0X8F8I7</accession>
<feature type="transmembrane region" description="Helical" evidence="1">
    <location>
        <begin position="6"/>
        <end position="28"/>
    </location>
</feature>
<keyword evidence="1" id="KW-1133">Transmembrane helix</keyword>
<reference evidence="4 6" key="2">
    <citation type="submission" date="2017-12" db="EMBL/GenBank/DDBJ databases">
        <title>Phylogenetic diversity of female urinary microbiome.</title>
        <authorList>
            <person name="Thomas-White K."/>
            <person name="Wolfe A.J."/>
        </authorList>
    </citation>
    <scope>NUCLEOTIDE SEQUENCE [LARGE SCALE GENOMIC DNA]</scope>
    <source>
        <strain evidence="4 6">UMB0844</strain>
    </source>
</reference>
<feature type="domain" description="Rhodanese" evidence="2">
    <location>
        <begin position="44"/>
        <end position="134"/>
    </location>
</feature>
<dbReference type="Pfam" id="PF00581">
    <property type="entry name" value="Rhodanese"/>
    <property type="match status" value="1"/>
</dbReference>
<organism evidence="4 6">
    <name type="scientific">Aerococcus christensenii</name>
    <dbReference type="NCBI Taxonomy" id="87541"/>
    <lineage>
        <taxon>Bacteria</taxon>
        <taxon>Bacillati</taxon>
        <taxon>Bacillota</taxon>
        <taxon>Bacilli</taxon>
        <taxon>Lactobacillales</taxon>
        <taxon>Aerococcaceae</taxon>
        <taxon>Aerococcus</taxon>
    </lineage>
</organism>
<dbReference type="OrthoDB" id="9808735at2"/>
<evidence type="ECO:0000313" key="5">
    <source>
        <dbReference type="Proteomes" id="UP000070422"/>
    </source>
</evidence>
<dbReference type="PATRIC" id="fig|87541.4.peg.1462"/>
<dbReference type="Proteomes" id="UP000070422">
    <property type="component" value="Unassembled WGS sequence"/>
</dbReference>
<evidence type="ECO:0000313" key="4">
    <source>
        <dbReference type="EMBL" id="PKY91804.1"/>
    </source>
</evidence>
<gene>
    <name evidence="4" type="ORF">CYJ27_03805</name>
    <name evidence="3" type="ORF">HMPREF3187_01476</name>
</gene>
<dbReference type="SUPFAM" id="SSF52821">
    <property type="entry name" value="Rhodanese/Cell cycle control phosphatase"/>
    <property type="match status" value="1"/>
</dbReference>
<dbReference type="PANTHER" id="PTHR43031">
    <property type="entry name" value="FAD-DEPENDENT OXIDOREDUCTASE"/>
    <property type="match status" value="1"/>
</dbReference>
<dbReference type="EMBL" id="PKGZ01000002">
    <property type="protein sequence ID" value="PKY91804.1"/>
    <property type="molecule type" value="Genomic_DNA"/>
</dbReference>
<dbReference type="InterPro" id="IPR050229">
    <property type="entry name" value="GlpE_sulfurtransferase"/>
</dbReference>
<dbReference type="InterPro" id="IPR036873">
    <property type="entry name" value="Rhodanese-like_dom_sf"/>
</dbReference>
<dbReference type="PANTHER" id="PTHR43031:SF18">
    <property type="entry name" value="RHODANESE-RELATED SULFURTRANSFERASES"/>
    <property type="match status" value="1"/>
</dbReference>
<keyword evidence="6" id="KW-1185">Reference proteome</keyword>
<dbReference type="Gene3D" id="3.40.250.10">
    <property type="entry name" value="Rhodanese-like domain"/>
    <property type="match status" value="1"/>
</dbReference>
<keyword evidence="1" id="KW-0812">Transmembrane</keyword>
<dbReference type="AlphaFoldDB" id="A0A0X8F8I7"/>
<dbReference type="RefSeq" id="WP_060776945.1">
    <property type="nucleotide sequence ID" value="NZ_CP014159.1"/>
</dbReference>
<dbReference type="KEGG" id="acg:AWM71_05135"/>
<dbReference type="CDD" id="cd00158">
    <property type="entry name" value="RHOD"/>
    <property type="match status" value="1"/>
</dbReference>
<dbReference type="PROSITE" id="PS50206">
    <property type="entry name" value="RHODANESE_3"/>
    <property type="match status" value="1"/>
</dbReference>
<dbReference type="Proteomes" id="UP000234775">
    <property type="component" value="Unassembled WGS sequence"/>
</dbReference>
<evidence type="ECO:0000259" key="2">
    <source>
        <dbReference type="PROSITE" id="PS50206"/>
    </source>
</evidence>
<dbReference type="InterPro" id="IPR001763">
    <property type="entry name" value="Rhodanese-like_dom"/>
</dbReference>
<proteinExistence type="predicted"/>
<protein>
    <submittedName>
        <fullName evidence="4">Rhodanese-like domain-containing protein</fullName>
    </submittedName>
    <submittedName>
        <fullName evidence="3">Rhodanese-like protein</fullName>
    </submittedName>
</protein>
<dbReference type="SMART" id="SM00450">
    <property type="entry name" value="RHOD"/>
    <property type="match status" value="1"/>
</dbReference>
<evidence type="ECO:0000313" key="3">
    <source>
        <dbReference type="EMBL" id="KXB34163.1"/>
    </source>
</evidence>
<dbReference type="EMBL" id="LSCQ01000083">
    <property type="protein sequence ID" value="KXB34163.1"/>
    <property type="molecule type" value="Genomic_DNA"/>
</dbReference>
<name>A0A0X8F8I7_9LACT</name>
<keyword evidence="1" id="KW-0472">Membrane</keyword>
<dbReference type="STRING" id="87541.AWM71_05135"/>
<evidence type="ECO:0000313" key="6">
    <source>
        <dbReference type="Proteomes" id="UP000234775"/>
    </source>
</evidence>
<sequence length="134" mass="15649">MSGFALIYLIFIVGLLVYLGYQAYFWLVRRQVAKVLSKEEFQETMHQAQIVDVRESQEFRSAHIYGARNVPYSSVRQTGQVPGFNRSQPIYLYDNGVNIATRMAQRLKKQNYDKVYILRGGFAQWEGKTKRLDD</sequence>
<evidence type="ECO:0000256" key="1">
    <source>
        <dbReference type="SAM" id="Phobius"/>
    </source>
</evidence>